<dbReference type="EMBL" id="BA000001">
    <property type="protein sequence ID" value="BAA30363.1"/>
    <property type="molecule type" value="Genomic_DNA"/>
</dbReference>
<name>O58993_PYRHO</name>
<dbReference type="Proteomes" id="UP000000752">
    <property type="component" value="Chromosome"/>
</dbReference>
<dbReference type="KEGG" id="pho:PH1261"/>
<protein>
    <submittedName>
        <fullName evidence="1">Uncharacterized protein</fullName>
    </submittedName>
</protein>
<evidence type="ECO:0000313" key="2">
    <source>
        <dbReference type="Proteomes" id="UP000000752"/>
    </source>
</evidence>
<dbReference type="PIR" id="A71071">
    <property type="entry name" value="A71071"/>
</dbReference>
<reference evidence="1 2" key="1">
    <citation type="journal article" date="1998" name="DNA Res.">
        <title>Complete sequence and gene organization of the genome of a hyper-thermophilic archaebacterium, Pyrococcus horikoshii OT3.</title>
        <authorList>
            <person name="Kawarabayasi Y."/>
            <person name="Sawada M."/>
            <person name="Horikawa H."/>
            <person name="Haikawa Y."/>
            <person name="Hino Y."/>
            <person name="Yamamoto S."/>
            <person name="Sekine M."/>
            <person name="Baba S."/>
            <person name="Kosugi H."/>
            <person name="Hosoyama A."/>
            <person name="Nagai Y."/>
            <person name="Sakai M."/>
            <person name="Ogura K."/>
            <person name="Otuka R."/>
            <person name="Nakazawa H."/>
            <person name="Takamiya M."/>
            <person name="Ohfuku Y."/>
            <person name="Funahashi T."/>
            <person name="Tanaka T."/>
            <person name="Kudoh Y."/>
            <person name="Yamazaki J."/>
            <person name="Kushida N."/>
            <person name="Oguchi A."/>
            <person name="Aoki K."/>
            <person name="Nakamura Y."/>
            <person name="Robb T.F."/>
            <person name="Horikoshi K."/>
            <person name="Masuchi Y."/>
            <person name="Shizuya H."/>
            <person name="Kikuchi H."/>
        </authorList>
    </citation>
    <scope>NUCLEOTIDE SEQUENCE [LARGE SCALE GENOMIC DNA]</scope>
    <source>
        <strain evidence="2">ATCC 700860 / DSM 12428 / JCM 9974 / NBRC 100139 / OT-3</strain>
    </source>
</reference>
<organism evidence="1 2">
    <name type="scientific">Pyrococcus horikoshii (strain ATCC 700860 / DSM 12428 / JCM 9974 / NBRC 100139 / OT-3)</name>
    <dbReference type="NCBI Taxonomy" id="70601"/>
    <lineage>
        <taxon>Archaea</taxon>
        <taxon>Methanobacteriati</taxon>
        <taxon>Methanobacteriota</taxon>
        <taxon>Thermococci</taxon>
        <taxon>Thermococcales</taxon>
        <taxon>Thermococcaceae</taxon>
        <taxon>Pyrococcus</taxon>
    </lineage>
</organism>
<accession>O58993</accession>
<gene>
    <name evidence="1" type="ordered locus">PH1261</name>
</gene>
<dbReference type="AlphaFoldDB" id="O58993"/>
<dbReference type="EnsemblBacteria" id="BAA30363">
    <property type="protein sequence ID" value="BAA30363"/>
    <property type="gene ID" value="BAA30363"/>
</dbReference>
<proteinExistence type="predicted"/>
<evidence type="ECO:0000313" key="1">
    <source>
        <dbReference type="EMBL" id="BAA30363.1"/>
    </source>
</evidence>
<sequence length="103" mass="11150">MAKKAPSPRKFAKLNRRTPLGMLNLALSTSTGSPLTVSTRRTPTIELIIERTRKESLQLSIRATGTTIKGVIPEPIAGPIIKKPKAEPFFSLKSSLIREVAGA</sequence>
<keyword evidence="2" id="KW-1185">Reference proteome</keyword>